<gene>
    <name evidence="2" type="ORF">NIES806_42960</name>
</gene>
<feature type="signal peptide" evidence="1">
    <location>
        <begin position="1"/>
        <end position="30"/>
    </location>
</feature>
<dbReference type="Proteomes" id="UP000218702">
    <property type="component" value="Chromosome"/>
</dbReference>
<name>A0A1Z4V938_9CYAN</name>
<organism evidence="2 3">
    <name type="scientific">Dolichospermum compactum NIES-806</name>
    <dbReference type="NCBI Taxonomy" id="1973481"/>
    <lineage>
        <taxon>Bacteria</taxon>
        <taxon>Bacillati</taxon>
        <taxon>Cyanobacteriota</taxon>
        <taxon>Cyanophyceae</taxon>
        <taxon>Nostocales</taxon>
        <taxon>Aphanizomenonaceae</taxon>
        <taxon>Dolichospermum</taxon>
        <taxon>Dolichospermum compactum</taxon>
    </lineage>
</organism>
<keyword evidence="3" id="KW-1185">Reference proteome</keyword>
<evidence type="ECO:0000313" key="2">
    <source>
        <dbReference type="EMBL" id="BAZ88062.1"/>
    </source>
</evidence>
<evidence type="ECO:0008006" key="4">
    <source>
        <dbReference type="Google" id="ProtNLM"/>
    </source>
</evidence>
<feature type="chain" id="PRO_5013165176" description="Outer membrane protein beta-barrel domain-containing protein" evidence="1">
    <location>
        <begin position="31"/>
        <end position="242"/>
    </location>
</feature>
<accession>A0A1Z4V938</accession>
<evidence type="ECO:0000256" key="1">
    <source>
        <dbReference type="SAM" id="SignalP"/>
    </source>
</evidence>
<sequence>MSNIIFRKTCLALPSLAALVVLGSGLSVNAQTVEPATIVLPTNQTSISTVATEEIASRTITPVPGTVETSSVMLNSGSTQATEKTEPSNQIAQSPIGIGRATRGGSSYIGVGLNVGASGSFSALSDGNFTVISKIGLTKTLSVRPSVILGTDTTFLAPITYDFAFKSPDPFTEPLPIAPYIGLGAAIQTGDKSNTEAALLVTGGMDVPLNSRLTATAAVNAGFFDKTDVGILLGVGYNFTGF</sequence>
<dbReference type="SUPFAM" id="SSF56925">
    <property type="entry name" value="OMPA-like"/>
    <property type="match status" value="1"/>
</dbReference>
<dbReference type="KEGG" id="dcm:NIES806_42960"/>
<dbReference type="AlphaFoldDB" id="A0A1Z4V938"/>
<proteinExistence type="predicted"/>
<protein>
    <recommendedName>
        <fullName evidence="4">Outer membrane protein beta-barrel domain-containing protein</fullName>
    </recommendedName>
</protein>
<evidence type="ECO:0000313" key="3">
    <source>
        <dbReference type="Proteomes" id="UP000218702"/>
    </source>
</evidence>
<dbReference type="InterPro" id="IPR011250">
    <property type="entry name" value="OMP/PagP_B-barrel"/>
</dbReference>
<dbReference type="OrthoDB" id="509458at2"/>
<reference evidence="2 3" key="1">
    <citation type="submission" date="2017-06" db="EMBL/GenBank/DDBJ databases">
        <title>Genome sequencing of cyanobaciteial culture collection at National Institute for Environmental Studies (NIES).</title>
        <authorList>
            <person name="Hirose Y."/>
            <person name="Shimura Y."/>
            <person name="Fujisawa T."/>
            <person name="Nakamura Y."/>
            <person name="Kawachi M."/>
        </authorList>
    </citation>
    <scope>NUCLEOTIDE SEQUENCE [LARGE SCALE GENOMIC DNA]</scope>
    <source>
        <strain evidence="2 3">NIES-806</strain>
    </source>
</reference>
<dbReference type="EMBL" id="AP018316">
    <property type="protein sequence ID" value="BAZ88062.1"/>
    <property type="molecule type" value="Genomic_DNA"/>
</dbReference>
<dbReference type="RefSeq" id="WP_096670434.1">
    <property type="nucleotide sequence ID" value="NZ_AP018316.1"/>
</dbReference>
<keyword evidence="1" id="KW-0732">Signal</keyword>